<dbReference type="STRING" id="546364.SAMN04489730_6151"/>
<evidence type="ECO:0000256" key="1">
    <source>
        <dbReference type="SAM" id="SignalP"/>
    </source>
</evidence>
<protein>
    <submittedName>
        <fullName evidence="2">Uncharacterized protein</fullName>
    </submittedName>
</protein>
<organism evidence="2 3">
    <name type="scientific">Amycolatopsis australiensis</name>
    <dbReference type="NCBI Taxonomy" id="546364"/>
    <lineage>
        <taxon>Bacteria</taxon>
        <taxon>Bacillati</taxon>
        <taxon>Actinomycetota</taxon>
        <taxon>Actinomycetes</taxon>
        <taxon>Pseudonocardiales</taxon>
        <taxon>Pseudonocardiaceae</taxon>
        <taxon>Amycolatopsis</taxon>
    </lineage>
</organism>
<evidence type="ECO:0000313" key="3">
    <source>
        <dbReference type="Proteomes" id="UP000182740"/>
    </source>
</evidence>
<dbReference type="EMBL" id="FPJG01000006">
    <property type="protein sequence ID" value="SFW85492.1"/>
    <property type="molecule type" value="Genomic_DNA"/>
</dbReference>
<name>A0A1K1SMQ5_9PSEU</name>
<accession>A0A1K1SMQ5</accession>
<sequence>MAPEPLRRLLALAVGCVALAGVTCLAAADRHAPVSAGRAHGIAIEGHLATTADVRSDVRHG</sequence>
<proteinExistence type="predicted"/>
<keyword evidence="1" id="KW-0732">Signal</keyword>
<evidence type="ECO:0000313" key="2">
    <source>
        <dbReference type="EMBL" id="SFW85492.1"/>
    </source>
</evidence>
<gene>
    <name evidence="2" type="ORF">SAMN04489730_6151</name>
</gene>
<feature type="chain" id="PRO_5038704904" evidence="1">
    <location>
        <begin position="27"/>
        <end position="61"/>
    </location>
</feature>
<dbReference type="AlphaFoldDB" id="A0A1K1SMQ5"/>
<dbReference type="RefSeq" id="WP_072479528.1">
    <property type="nucleotide sequence ID" value="NZ_FPJG01000006.1"/>
</dbReference>
<keyword evidence="3" id="KW-1185">Reference proteome</keyword>
<feature type="signal peptide" evidence="1">
    <location>
        <begin position="1"/>
        <end position="26"/>
    </location>
</feature>
<reference evidence="3" key="1">
    <citation type="submission" date="2016-11" db="EMBL/GenBank/DDBJ databases">
        <authorList>
            <person name="Varghese N."/>
            <person name="Submissions S."/>
        </authorList>
    </citation>
    <scope>NUCLEOTIDE SEQUENCE [LARGE SCALE GENOMIC DNA]</scope>
    <source>
        <strain evidence="3">DSM 44671</strain>
    </source>
</reference>
<dbReference type="Proteomes" id="UP000182740">
    <property type="component" value="Unassembled WGS sequence"/>
</dbReference>